<dbReference type="SMART" id="SM00283">
    <property type="entry name" value="MA"/>
    <property type="match status" value="1"/>
</dbReference>
<evidence type="ECO:0000256" key="1">
    <source>
        <dbReference type="ARBA" id="ARBA00022481"/>
    </source>
</evidence>
<dbReference type="Pfam" id="PF12729">
    <property type="entry name" value="4HB_MCP_1"/>
    <property type="match status" value="1"/>
</dbReference>
<comment type="caution">
    <text evidence="10">The sequence shown here is derived from an EMBL/GenBank/DDBJ whole genome shotgun (WGS) entry which is preliminary data.</text>
</comment>
<dbReference type="PROSITE" id="PS50111">
    <property type="entry name" value="CHEMOTAXIS_TRANSDUC_2"/>
    <property type="match status" value="1"/>
</dbReference>
<dbReference type="PANTHER" id="PTHR43531">
    <property type="entry name" value="PROTEIN ICFG"/>
    <property type="match status" value="1"/>
</dbReference>
<evidence type="ECO:0000256" key="6">
    <source>
        <dbReference type="SAM" id="Phobius"/>
    </source>
</evidence>
<feature type="region of interest" description="Disordered" evidence="5">
    <location>
        <begin position="534"/>
        <end position="573"/>
    </location>
</feature>
<protein>
    <submittedName>
        <fullName evidence="10">Methyl-accepting chemotaxis protein</fullName>
    </submittedName>
</protein>
<dbReference type="SUPFAM" id="SSF58104">
    <property type="entry name" value="Methyl-accepting chemotaxis protein (MCP) signaling domain"/>
    <property type="match status" value="1"/>
</dbReference>
<name>A0ABV8SPX7_9GAMM</name>
<dbReference type="Pfam" id="PF00015">
    <property type="entry name" value="MCPsignal"/>
    <property type="match status" value="1"/>
</dbReference>
<evidence type="ECO:0000259" key="8">
    <source>
        <dbReference type="PROSITE" id="PS50192"/>
    </source>
</evidence>
<keyword evidence="1" id="KW-0488">Methylation</keyword>
<dbReference type="EMBL" id="JBHSDU010000003">
    <property type="protein sequence ID" value="MFC4309015.1"/>
    <property type="molecule type" value="Genomic_DNA"/>
</dbReference>
<sequence>MSMSDLSVKARLTMTLSLLALAMFCVGLLGLNGLKQSNMRMDELYSNQFQSAALVNKIAALRRDNIRALDLALMNGNAQLIADYRSVQERNSKIIDELWEKYKALPSEQEETSLADDFHQKGEEYRAVRDAVVAKLDAGALEEARTLRVQEMRPKVVALLSAADKLAEIQDRLGDEANTANGAAYSKATMISWASMLMAGAIAAVLGMMLIRSMMTSLNAAVATAERIAGGKLGNQIEIASKDEFGRLLRAMQDMDNKLSDIVGTVRLGADSVGSAARQISSGNDDLSQRTQEQASALEETASSMEEMTATVKQNADNARQASQLATGARDQADRGGAVVGRAVGAMGEISASSKRIADIIDVIDEIAFQTNLLALNAAVEAARAGEQGRGFAVVASEVRNLAQRSATAAKEIKDLINDSVAKVQAGTALVDESGKSLHEIVASVKRVADIVAEISAASEEQASGIDQVNTAITQMDTTTQQNAALVEEAAAASKAMEQQAQVLVDKMSFFSTAGSHHQAAAPVSFSSNVSSAPRAAVRTMPARKASKPVSRPAARPAPMAKASGDDSSWQEF</sequence>
<reference evidence="11" key="1">
    <citation type="journal article" date="2019" name="Int. J. Syst. Evol. Microbiol.">
        <title>The Global Catalogue of Microorganisms (GCM) 10K type strain sequencing project: providing services to taxonomists for standard genome sequencing and annotation.</title>
        <authorList>
            <consortium name="The Broad Institute Genomics Platform"/>
            <consortium name="The Broad Institute Genome Sequencing Center for Infectious Disease"/>
            <person name="Wu L."/>
            <person name="Ma J."/>
        </authorList>
    </citation>
    <scope>NUCLEOTIDE SEQUENCE [LARGE SCALE GENOMIC DNA]</scope>
    <source>
        <strain evidence="11">CGMCC 1.10759</strain>
    </source>
</reference>
<dbReference type="RefSeq" id="WP_380596081.1">
    <property type="nucleotide sequence ID" value="NZ_JBHSDU010000003.1"/>
</dbReference>
<evidence type="ECO:0000259" key="9">
    <source>
        <dbReference type="PROSITE" id="PS50885"/>
    </source>
</evidence>
<keyword evidence="6" id="KW-0472">Membrane</keyword>
<dbReference type="InterPro" id="IPR000727">
    <property type="entry name" value="T_SNARE_dom"/>
</dbReference>
<dbReference type="CDD" id="cd11386">
    <property type="entry name" value="MCP_signal"/>
    <property type="match status" value="1"/>
</dbReference>
<dbReference type="SMART" id="SM00304">
    <property type="entry name" value="HAMP"/>
    <property type="match status" value="1"/>
</dbReference>
<evidence type="ECO:0000256" key="4">
    <source>
        <dbReference type="PROSITE-ProRule" id="PRU00284"/>
    </source>
</evidence>
<dbReference type="Gene3D" id="1.10.287.950">
    <property type="entry name" value="Methyl-accepting chemotaxis protein"/>
    <property type="match status" value="1"/>
</dbReference>
<proteinExistence type="inferred from homology"/>
<dbReference type="PROSITE" id="PS50192">
    <property type="entry name" value="T_SNARE"/>
    <property type="match status" value="1"/>
</dbReference>
<feature type="transmembrane region" description="Helical" evidence="6">
    <location>
        <begin position="191"/>
        <end position="211"/>
    </location>
</feature>
<accession>A0ABV8SPX7</accession>
<dbReference type="InterPro" id="IPR004090">
    <property type="entry name" value="Chemotax_Me-accpt_rcpt"/>
</dbReference>
<feature type="compositionally biased region" description="Low complexity" evidence="5">
    <location>
        <begin position="548"/>
        <end position="563"/>
    </location>
</feature>
<dbReference type="InterPro" id="IPR024478">
    <property type="entry name" value="HlyB_4HB_MCP"/>
</dbReference>
<comment type="similarity">
    <text evidence="3">Belongs to the methyl-accepting chemotaxis (MCP) protein family.</text>
</comment>
<evidence type="ECO:0000256" key="2">
    <source>
        <dbReference type="ARBA" id="ARBA00023224"/>
    </source>
</evidence>
<keyword evidence="2 4" id="KW-0807">Transducer</keyword>
<gene>
    <name evidence="10" type="ORF">ACFPN2_07985</name>
</gene>
<organism evidence="10 11">
    <name type="scientific">Steroidobacter flavus</name>
    <dbReference type="NCBI Taxonomy" id="1842136"/>
    <lineage>
        <taxon>Bacteria</taxon>
        <taxon>Pseudomonadati</taxon>
        <taxon>Pseudomonadota</taxon>
        <taxon>Gammaproteobacteria</taxon>
        <taxon>Steroidobacterales</taxon>
        <taxon>Steroidobacteraceae</taxon>
        <taxon>Steroidobacter</taxon>
    </lineage>
</organism>
<dbReference type="PANTHER" id="PTHR43531:SF14">
    <property type="entry name" value="METHYL-ACCEPTING CHEMOTAXIS PROTEIN I-RELATED"/>
    <property type="match status" value="1"/>
</dbReference>
<dbReference type="Pfam" id="PF00672">
    <property type="entry name" value="HAMP"/>
    <property type="match status" value="1"/>
</dbReference>
<dbReference type="InterPro" id="IPR047347">
    <property type="entry name" value="YvaQ-like_sensor"/>
</dbReference>
<dbReference type="PRINTS" id="PR00260">
    <property type="entry name" value="CHEMTRNSDUCR"/>
</dbReference>
<keyword evidence="11" id="KW-1185">Reference proteome</keyword>
<dbReference type="CDD" id="cd06225">
    <property type="entry name" value="HAMP"/>
    <property type="match status" value="1"/>
</dbReference>
<keyword evidence="6" id="KW-0812">Transmembrane</keyword>
<feature type="domain" description="HAMP" evidence="9">
    <location>
        <begin position="212"/>
        <end position="264"/>
    </location>
</feature>
<dbReference type="InterPro" id="IPR003660">
    <property type="entry name" value="HAMP_dom"/>
</dbReference>
<evidence type="ECO:0000256" key="5">
    <source>
        <dbReference type="SAM" id="MobiDB-lite"/>
    </source>
</evidence>
<feature type="transmembrane region" description="Helical" evidence="6">
    <location>
        <begin position="12"/>
        <end position="31"/>
    </location>
</feature>
<dbReference type="PROSITE" id="PS50885">
    <property type="entry name" value="HAMP"/>
    <property type="match status" value="1"/>
</dbReference>
<dbReference type="CDD" id="cd19411">
    <property type="entry name" value="MCP2201-like_sensor"/>
    <property type="match status" value="1"/>
</dbReference>
<feature type="domain" description="Methyl-accepting transducer" evidence="7">
    <location>
        <begin position="269"/>
        <end position="498"/>
    </location>
</feature>
<keyword evidence="6" id="KW-1133">Transmembrane helix</keyword>
<feature type="domain" description="T-SNARE coiled-coil homology" evidence="8">
    <location>
        <begin position="428"/>
        <end position="490"/>
    </location>
</feature>
<dbReference type="InterPro" id="IPR051310">
    <property type="entry name" value="MCP_chemotaxis"/>
</dbReference>
<evidence type="ECO:0000313" key="10">
    <source>
        <dbReference type="EMBL" id="MFC4309015.1"/>
    </source>
</evidence>
<evidence type="ECO:0000259" key="7">
    <source>
        <dbReference type="PROSITE" id="PS50111"/>
    </source>
</evidence>
<evidence type="ECO:0000313" key="11">
    <source>
        <dbReference type="Proteomes" id="UP001595904"/>
    </source>
</evidence>
<evidence type="ECO:0000256" key="3">
    <source>
        <dbReference type="ARBA" id="ARBA00029447"/>
    </source>
</evidence>
<dbReference type="Proteomes" id="UP001595904">
    <property type="component" value="Unassembled WGS sequence"/>
</dbReference>
<dbReference type="InterPro" id="IPR004089">
    <property type="entry name" value="MCPsignal_dom"/>
</dbReference>